<protein>
    <recommendedName>
        <fullName evidence="1">Gamma-glutamyl-hercynylcysteine sulfoxide hydrolase</fullName>
        <ecNumber evidence="1">3.5.1.118</ecNumber>
    </recommendedName>
    <alternativeName>
        <fullName evidence="1">Gamma-glutamyl hercynylcysteine S-oxide hydrolase</fullName>
    </alternativeName>
</protein>
<dbReference type="HAMAP" id="MF_02036">
    <property type="entry name" value="EgtC"/>
    <property type="match status" value="1"/>
</dbReference>
<dbReference type="SUPFAM" id="SSF56235">
    <property type="entry name" value="N-terminal nucleophile aminohydrolases (Ntn hydrolases)"/>
    <property type="match status" value="1"/>
</dbReference>
<dbReference type="CDD" id="cd01908">
    <property type="entry name" value="YafJ"/>
    <property type="match status" value="1"/>
</dbReference>
<dbReference type="InterPro" id="IPR029055">
    <property type="entry name" value="Ntn_hydrolases_N"/>
</dbReference>
<evidence type="ECO:0000256" key="1">
    <source>
        <dbReference type="HAMAP-Rule" id="MF_02036"/>
    </source>
</evidence>
<keyword evidence="4" id="KW-1185">Reference proteome</keyword>
<dbReference type="Proteomes" id="UP000683310">
    <property type="component" value="Chromosome"/>
</dbReference>
<organism evidence="3 4">
    <name type="scientific">Nocardia tengchongensis</name>
    <dbReference type="NCBI Taxonomy" id="2055889"/>
    <lineage>
        <taxon>Bacteria</taxon>
        <taxon>Bacillati</taxon>
        <taxon>Actinomycetota</taxon>
        <taxon>Actinomycetes</taxon>
        <taxon>Mycobacteriales</taxon>
        <taxon>Nocardiaceae</taxon>
        <taxon>Nocardia</taxon>
    </lineage>
</organism>
<dbReference type="InterPro" id="IPR052373">
    <property type="entry name" value="Gamma-glu_amide_hydrolase"/>
</dbReference>
<dbReference type="Gene3D" id="3.60.20.10">
    <property type="entry name" value="Glutamine Phosphoribosylpyrophosphate, subunit 1, domain 1"/>
    <property type="match status" value="1"/>
</dbReference>
<keyword evidence="1" id="KW-0315">Glutamine amidotransferase</keyword>
<dbReference type="EMBL" id="CP074371">
    <property type="protein sequence ID" value="QVI23378.1"/>
    <property type="molecule type" value="Genomic_DNA"/>
</dbReference>
<proteinExistence type="inferred from homology"/>
<gene>
    <name evidence="1" type="primary">egtC</name>
    <name evidence="3" type="ORF">KHQ06_11075</name>
</gene>
<dbReference type="RefSeq" id="WP_213559450.1">
    <property type="nucleotide sequence ID" value="NZ_JBHZDI010000010.1"/>
</dbReference>
<dbReference type="PANTHER" id="PTHR43187:SF2">
    <property type="entry name" value="GAMMA-GLUTAMYL-HERCYNYLCYSTEINE SULFOXIDE HYDROLASE"/>
    <property type="match status" value="1"/>
</dbReference>
<comment type="catalytic activity">
    <reaction evidence="1">
        <text>gamma-L-glutamyl-hercynylcysteine S-oxide + H2O = S-(hercyn-2-yl)-L-cysteine S-oxide + L-glutamate</text>
        <dbReference type="Rhea" id="RHEA:42684"/>
        <dbReference type="ChEBI" id="CHEBI:15377"/>
        <dbReference type="ChEBI" id="CHEBI:29985"/>
        <dbReference type="ChEBI" id="CHEBI:82703"/>
        <dbReference type="ChEBI" id="CHEBI:82706"/>
        <dbReference type="EC" id="3.5.1.118"/>
    </reaction>
</comment>
<evidence type="ECO:0000313" key="3">
    <source>
        <dbReference type="EMBL" id="QVI23378.1"/>
    </source>
</evidence>
<evidence type="ECO:0000313" key="4">
    <source>
        <dbReference type="Proteomes" id="UP000683310"/>
    </source>
</evidence>
<comment type="function">
    <text evidence="1">Catalyzes the hydrolysis of the gamma-glutamyl amide bond of hercynyl-gamma-L-glutamyl-L-cysteine sulfoxide to produce hercynylcysteine sulfoxide, a step in the biosynthesis pathway of ergothioneine.</text>
</comment>
<feature type="domain" description="Glutamine amidotransferase type-2" evidence="2">
    <location>
        <begin position="2"/>
        <end position="284"/>
    </location>
</feature>
<comment type="pathway">
    <text evidence="1">Amino-acid biosynthesis; ergothioneine biosynthesis.</text>
</comment>
<dbReference type="PROSITE" id="PS51278">
    <property type="entry name" value="GATASE_TYPE_2"/>
    <property type="match status" value="1"/>
</dbReference>
<dbReference type="InterPro" id="IPR032889">
    <property type="entry name" value="EgtC_Actinobacteria"/>
</dbReference>
<dbReference type="PANTHER" id="PTHR43187">
    <property type="entry name" value="GLUTAMINE AMIDOTRANSFERASE DUG3-RELATED"/>
    <property type="match status" value="1"/>
</dbReference>
<dbReference type="EC" id="3.5.1.118" evidence="1"/>
<evidence type="ECO:0000259" key="2">
    <source>
        <dbReference type="PROSITE" id="PS51278"/>
    </source>
</evidence>
<keyword evidence="1" id="KW-0378">Hydrolase</keyword>
<name>A0ABX8CW30_9NOCA</name>
<sequence>MCRHLAYVGPSTPVGSLLTQGPHSLRTQSWAPREMRGGGTINADGFGVAWWHHPDAAALDHGPGVIWHGGAAGDPAETSPVSTGPVVSRYRNHVPIWTDPAVDEVLPQIRSAAVLAAVRSATAGMPVERAACAPFLHGGWAFSHNGAIPEWRGVLTSVAAEFGSASLLDAEALTDSAALWVILRGLLDVGTEPGAALRMVAGAVLQRSPRARLNLLLGDGSGVWATTWHHALSVLEGDGFVVVSSEPFDADPRWRPVEDRRLVRVRDGRVSVEPLDIEIGRAGS</sequence>
<accession>A0ABX8CW30</accession>
<reference evidence="3 4" key="1">
    <citation type="submission" date="2021-04" db="EMBL/GenBank/DDBJ databases">
        <title>Nocardia tengchongensis.</title>
        <authorList>
            <person name="Zhuang k."/>
            <person name="Ran Y."/>
            <person name="Li W."/>
        </authorList>
    </citation>
    <scope>NUCLEOTIDE SEQUENCE [LARGE SCALE GENOMIC DNA]</scope>
    <source>
        <strain evidence="3 4">CFH S0057</strain>
    </source>
</reference>
<dbReference type="InterPro" id="IPR017932">
    <property type="entry name" value="GATase_2_dom"/>
</dbReference>